<dbReference type="SMART" id="SM00855">
    <property type="entry name" value="PGAM"/>
    <property type="match status" value="1"/>
</dbReference>
<dbReference type="InterPro" id="IPR050275">
    <property type="entry name" value="PGM_Phosphatase"/>
</dbReference>
<sequence>MRVLLIRHAQSSNNPLEGLPDFARHRLPDPPLTSLGHEQAARFADWAATDSVCRGITHLYSSLMTRAVQTAAPLARTLGLPVYGFADACECGGLSTGPAGGFAPVVGRDHASLLSDCPALVWPAELSGQPWNGGCEPWDVVQFARRAERVVARLLDGADDAAVVALVTHHDFAQFLLAELLKLSPTDSHGPIFRLDNTGSALVELAADGQPRTLHWLNRRPHLHMR</sequence>
<dbReference type="Pfam" id="PF00300">
    <property type="entry name" value="His_Phos_1"/>
    <property type="match status" value="2"/>
</dbReference>
<dbReference type="SUPFAM" id="SSF53254">
    <property type="entry name" value="Phosphoglycerate mutase-like"/>
    <property type="match status" value="1"/>
</dbReference>
<dbReference type="CDD" id="cd07067">
    <property type="entry name" value="HP_PGM_like"/>
    <property type="match status" value="1"/>
</dbReference>
<dbReference type="InterPro" id="IPR029033">
    <property type="entry name" value="His_PPase_superfam"/>
</dbReference>
<organism evidence="1 2">
    <name type="scientific">Deinococcus rufus</name>
    <dbReference type="NCBI Taxonomy" id="2136097"/>
    <lineage>
        <taxon>Bacteria</taxon>
        <taxon>Thermotogati</taxon>
        <taxon>Deinococcota</taxon>
        <taxon>Deinococci</taxon>
        <taxon>Deinococcales</taxon>
        <taxon>Deinococcaceae</taxon>
        <taxon>Deinococcus</taxon>
    </lineage>
</organism>
<name>A0ABV7Z8Y8_9DEIO</name>
<dbReference type="Gene3D" id="3.40.50.1240">
    <property type="entry name" value="Phosphoglycerate mutase-like"/>
    <property type="match status" value="1"/>
</dbReference>
<dbReference type="Proteomes" id="UP001595803">
    <property type="component" value="Unassembled WGS sequence"/>
</dbReference>
<evidence type="ECO:0000313" key="2">
    <source>
        <dbReference type="Proteomes" id="UP001595803"/>
    </source>
</evidence>
<dbReference type="PANTHER" id="PTHR48100:SF58">
    <property type="entry name" value="PE-PGRS FAMILY PROTEIN PE_PGRS11"/>
    <property type="match status" value="1"/>
</dbReference>
<dbReference type="EMBL" id="JBHRZG010000007">
    <property type="protein sequence ID" value="MFC3832621.1"/>
    <property type="molecule type" value="Genomic_DNA"/>
</dbReference>
<comment type="caution">
    <text evidence="1">The sequence shown here is derived from an EMBL/GenBank/DDBJ whole genome shotgun (WGS) entry which is preliminary data.</text>
</comment>
<dbReference type="InterPro" id="IPR013078">
    <property type="entry name" value="His_Pase_superF_clade-1"/>
</dbReference>
<dbReference type="RefSeq" id="WP_322473335.1">
    <property type="nucleotide sequence ID" value="NZ_JBHRZG010000007.1"/>
</dbReference>
<gene>
    <name evidence="1" type="ORF">ACFOSB_07090</name>
</gene>
<dbReference type="PANTHER" id="PTHR48100">
    <property type="entry name" value="BROAD-SPECIFICITY PHOSPHATASE YOR283W-RELATED"/>
    <property type="match status" value="1"/>
</dbReference>
<accession>A0ABV7Z8Y8</accession>
<keyword evidence="2" id="KW-1185">Reference proteome</keyword>
<proteinExistence type="predicted"/>
<evidence type="ECO:0000313" key="1">
    <source>
        <dbReference type="EMBL" id="MFC3832621.1"/>
    </source>
</evidence>
<protein>
    <submittedName>
        <fullName evidence="1">Histidine phosphatase family protein</fullName>
    </submittedName>
</protein>
<reference evidence="2" key="1">
    <citation type="journal article" date="2019" name="Int. J. Syst. Evol. Microbiol.">
        <title>The Global Catalogue of Microorganisms (GCM) 10K type strain sequencing project: providing services to taxonomists for standard genome sequencing and annotation.</title>
        <authorList>
            <consortium name="The Broad Institute Genomics Platform"/>
            <consortium name="The Broad Institute Genome Sequencing Center for Infectious Disease"/>
            <person name="Wu L."/>
            <person name="Ma J."/>
        </authorList>
    </citation>
    <scope>NUCLEOTIDE SEQUENCE [LARGE SCALE GENOMIC DNA]</scope>
    <source>
        <strain evidence="2">CCTCC AB 2017081</strain>
    </source>
</reference>